<evidence type="ECO:0000313" key="1">
    <source>
        <dbReference type="EMBL" id="ETW01245.1"/>
    </source>
</evidence>
<proteinExistence type="predicted"/>
<dbReference type="OrthoDB" id="10530021at2759"/>
<sequence length="291" mass="33204">MQSVVPSNQQEALPLYFGSGRCRAMADRMSYFKSFTSLTDPLLDDWNTVNNDGDSPSQYCHRKTSSPWIQTYQGYYASAWEAAASLNESSTQRLQRQLTYLSKRVQADIQTLHDRLDAVQINVMDATRDAEGSLTEDLLCLEVLPPQSQAPVQPSWMEMPPTHVSLDMFERRLNEFGNQQRLQMEDQLAIHGAKWKRMLEQVEQTLLNSLVHVKQMQPTIDTSSDASDRGNLAANHDIHGEVSQLEEGDQDGTTFEIKLFNPTSEERDFEHVGDKCSPDFSLTEDEDWYML</sequence>
<dbReference type="GeneID" id="20083879"/>
<name>A0A024U4S5_9STRA</name>
<reference evidence="1" key="1">
    <citation type="submission" date="2013-12" db="EMBL/GenBank/DDBJ databases">
        <title>The Genome Sequence of Aphanomyces invadans NJM9701.</title>
        <authorList>
            <consortium name="The Broad Institute Genomics Platform"/>
            <person name="Russ C."/>
            <person name="Tyler B."/>
            <person name="van West P."/>
            <person name="Dieguez-Uribeondo J."/>
            <person name="Young S.K."/>
            <person name="Zeng Q."/>
            <person name="Gargeya S."/>
            <person name="Fitzgerald M."/>
            <person name="Abouelleil A."/>
            <person name="Alvarado L."/>
            <person name="Chapman S.B."/>
            <person name="Gainer-Dewar J."/>
            <person name="Goldberg J."/>
            <person name="Griggs A."/>
            <person name="Gujja S."/>
            <person name="Hansen M."/>
            <person name="Howarth C."/>
            <person name="Imamovic A."/>
            <person name="Ireland A."/>
            <person name="Larimer J."/>
            <person name="McCowan C."/>
            <person name="Murphy C."/>
            <person name="Pearson M."/>
            <person name="Poon T.W."/>
            <person name="Priest M."/>
            <person name="Roberts A."/>
            <person name="Saif S."/>
            <person name="Shea T."/>
            <person name="Sykes S."/>
            <person name="Wortman J."/>
            <person name="Nusbaum C."/>
            <person name="Birren B."/>
        </authorList>
    </citation>
    <scope>NUCLEOTIDE SEQUENCE [LARGE SCALE GENOMIC DNA]</scope>
    <source>
        <strain evidence="1">NJM9701</strain>
    </source>
</reference>
<organism evidence="1">
    <name type="scientific">Aphanomyces invadans</name>
    <dbReference type="NCBI Taxonomy" id="157072"/>
    <lineage>
        <taxon>Eukaryota</taxon>
        <taxon>Sar</taxon>
        <taxon>Stramenopiles</taxon>
        <taxon>Oomycota</taxon>
        <taxon>Saprolegniomycetes</taxon>
        <taxon>Saprolegniales</taxon>
        <taxon>Verrucalvaceae</taxon>
        <taxon>Aphanomyces</taxon>
    </lineage>
</organism>
<protein>
    <submittedName>
        <fullName evidence="1">Uncharacterized protein</fullName>
    </submittedName>
</protein>
<dbReference type="VEuPathDB" id="FungiDB:H310_06829"/>
<dbReference type="EMBL" id="KI913963">
    <property type="protein sequence ID" value="ETW01245.1"/>
    <property type="molecule type" value="Genomic_DNA"/>
</dbReference>
<gene>
    <name evidence="1" type="ORF">H310_06829</name>
</gene>
<dbReference type="RefSeq" id="XP_008870243.1">
    <property type="nucleotide sequence ID" value="XM_008872021.1"/>
</dbReference>
<accession>A0A024U4S5</accession>
<dbReference type="AlphaFoldDB" id="A0A024U4S5"/>